<dbReference type="AlphaFoldDB" id="A0A4R5AMB2"/>
<dbReference type="PANTHER" id="PTHR42796">
    <property type="entry name" value="FUMARYLACETOACETATE HYDROLASE DOMAIN-CONTAINING PROTEIN 2A-RELATED"/>
    <property type="match status" value="1"/>
</dbReference>
<evidence type="ECO:0000256" key="1">
    <source>
        <dbReference type="ARBA" id="ARBA00010211"/>
    </source>
</evidence>
<dbReference type="Gene3D" id="3.90.850.10">
    <property type="entry name" value="Fumarylacetoacetase-like, C-terminal domain"/>
    <property type="match status" value="2"/>
</dbReference>
<dbReference type="InterPro" id="IPR011234">
    <property type="entry name" value="Fumarylacetoacetase-like_C"/>
</dbReference>
<organism evidence="4 5">
    <name type="scientific">Jiangella aurantiaca</name>
    <dbReference type="NCBI Taxonomy" id="2530373"/>
    <lineage>
        <taxon>Bacteria</taxon>
        <taxon>Bacillati</taxon>
        <taxon>Actinomycetota</taxon>
        <taxon>Actinomycetes</taxon>
        <taxon>Jiangellales</taxon>
        <taxon>Jiangellaceae</taxon>
        <taxon>Jiangella</taxon>
    </lineage>
</organism>
<dbReference type="EMBL" id="SMLB01000002">
    <property type="protein sequence ID" value="TDD72689.1"/>
    <property type="molecule type" value="Genomic_DNA"/>
</dbReference>
<dbReference type="Proteomes" id="UP000295217">
    <property type="component" value="Unassembled WGS sequence"/>
</dbReference>
<dbReference type="OrthoDB" id="2273115at2"/>
<evidence type="ECO:0000259" key="3">
    <source>
        <dbReference type="Pfam" id="PF01557"/>
    </source>
</evidence>
<proteinExistence type="inferred from homology"/>
<dbReference type="GO" id="GO:0046872">
    <property type="term" value="F:metal ion binding"/>
    <property type="evidence" value="ECO:0007669"/>
    <property type="project" value="UniProtKB-KW"/>
</dbReference>
<accession>A0A4R5AMB2</accession>
<dbReference type="SUPFAM" id="SSF56529">
    <property type="entry name" value="FAH"/>
    <property type="match status" value="2"/>
</dbReference>
<gene>
    <name evidence="4" type="ORF">E1262_02210</name>
</gene>
<dbReference type="Pfam" id="PF01557">
    <property type="entry name" value="FAA_hydrolase"/>
    <property type="match status" value="2"/>
</dbReference>
<feature type="domain" description="Fumarylacetoacetase-like C-terminal" evidence="3">
    <location>
        <begin position="152"/>
        <end position="366"/>
    </location>
</feature>
<evidence type="ECO:0000313" key="5">
    <source>
        <dbReference type="Proteomes" id="UP000295217"/>
    </source>
</evidence>
<name>A0A4R5AMB2_9ACTN</name>
<reference evidence="4 5" key="1">
    <citation type="submission" date="2019-02" db="EMBL/GenBank/DDBJ databases">
        <title>Draft genome sequences of novel Actinobacteria.</title>
        <authorList>
            <person name="Sahin N."/>
            <person name="Ay H."/>
            <person name="Saygin H."/>
        </authorList>
    </citation>
    <scope>NUCLEOTIDE SEQUENCE [LARGE SCALE GENOMIC DNA]</scope>
    <source>
        <strain evidence="4 5">8K307</strain>
    </source>
</reference>
<dbReference type="InterPro" id="IPR051121">
    <property type="entry name" value="FAH"/>
</dbReference>
<keyword evidence="2" id="KW-0479">Metal-binding</keyword>
<comment type="similarity">
    <text evidence="1">Belongs to the FAH family.</text>
</comment>
<comment type="caution">
    <text evidence="4">The sequence shown here is derived from an EMBL/GenBank/DDBJ whole genome shotgun (WGS) entry which is preliminary data.</text>
</comment>
<sequence length="627" mass="67319">MGPPADGTGDEQRRDRRVRLASYLVDGAERWGFVVDEPATGRVWVVEPAQAEAFVVRYASIPSSGLVASRPRFLGDDWPATLVEFLALEDEGMAALSRLVPYVERFVAQSDATLLPKAGHPVEEVELLAPVPRPRLYWGLVANAPSFVRNNPNTRILNLFPLGHQRPQGAAIGSGAPVTFRGGNHQPLMAYNVELAVVIGKAGRYIPIERAMEHVAGYTVVNDVSGTYYYGIVPGNAGRGYSLPERYGDWLYQATASWGGKKADTLAPMGPFLVTKDEIGDPYDLLMYTRQSGRTRDRAHSGATLMGIERVISWYSSFASLNPGDVIHFATMGVDGLPVLPDDVADPLTRLEVEIEDVGTLVNPVVIADGTDRPAMPLESHPSYAVREIATSGASALESPRSWTAGSARHFYTAFGNHETAEESDGLPRLEVPRFLNGPASSLGNGGSPVEIPPRATDLVVSIELAVVVRALAAEVEDGPEIVLGYTPLVSVCDRSFADAVVEPARTGERGAPAMYGRWADGFNIVADALVPLPDHDWRDRAMSLEVGDRVVSGSTSYYIAGPGDLIRTISAMITLFPGDVITLGSTAARLVLTRDEYDAGVVVRGEIEGLGKIRADLVPHGSAGRA</sequence>
<keyword evidence="5" id="KW-1185">Reference proteome</keyword>
<protein>
    <recommendedName>
        <fullName evidence="3">Fumarylacetoacetase-like C-terminal domain-containing protein</fullName>
    </recommendedName>
</protein>
<feature type="domain" description="Fumarylacetoacetase-like C-terminal" evidence="3">
    <location>
        <begin position="427"/>
        <end position="618"/>
    </location>
</feature>
<evidence type="ECO:0000313" key="4">
    <source>
        <dbReference type="EMBL" id="TDD72689.1"/>
    </source>
</evidence>
<dbReference type="GO" id="GO:0003824">
    <property type="term" value="F:catalytic activity"/>
    <property type="evidence" value="ECO:0007669"/>
    <property type="project" value="InterPro"/>
</dbReference>
<dbReference type="InterPro" id="IPR036663">
    <property type="entry name" value="Fumarylacetoacetase_C_sf"/>
</dbReference>
<evidence type="ECO:0000256" key="2">
    <source>
        <dbReference type="ARBA" id="ARBA00022723"/>
    </source>
</evidence>
<dbReference type="GO" id="GO:0044281">
    <property type="term" value="P:small molecule metabolic process"/>
    <property type="evidence" value="ECO:0007669"/>
    <property type="project" value="UniProtKB-ARBA"/>
</dbReference>
<dbReference type="PANTHER" id="PTHR42796:SF4">
    <property type="entry name" value="FUMARYLACETOACETATE HYDROLASE DOMAIN-CONTAINING PROTEIN 2A"/>
    <property type="match status" value="1"/>
</dbReference>